<dbReference type="AlphaFoldDB" id="A0A1N7SK48"/>
<protein>
    <submittedName>
        <fullName evidence="1">Uncharacterized protein</fullName>
    </submittedName>
</protein>
<dbReference type="EMBL" id="CYGY02000060">
    <property type="protein sequence ID" value="SIT47775.1"/>
    <property type="molecule type" value="Genomic_DNA"/>
</dbReference>
<organism evidence="1 2">
    <name type="scientific">Paraburkholderia piptadeniae</name>
    <dbReference type="NCBI Taxonomy" id="1701573"/>
    <lineage>
        <taxon>Bacteria</taxon>
        <taxon>Pseudomonadati</taxon>
        <taxon>Pseudomonadota</taxon>
        <taxon>Betaproteobacteria</taxon>
        <taxon>Burkholderiales</taxon>
        <taxon>Burkholderiaceae</taxon>
        <taxon>Paraburkholderia</taxon>
    </lineage>
</organism>
<reference evidence="1" key="1">
    <citation type="submission" date="2016-12" db="EMBL/GenBank/DDBJ databases">
        <authorList>
            <person name="Moulin L."/>
        </authorList>
    </citation>
    <scope>NUCLEOTIDE SEQUENCE [LARGE SCALE GENOMIC DNA]</scope>
    <source>
        <strain evidence="1">STM 7183</strain>
    </source>
</reference>
<proteinExistence type="predicted"/>
<evidence type="ECO:0000313" key="2">
    <source>
        <dbReference type="Proteomes" id="UP000195569"/>
    </source>
</evidence>
<evidence type="ECO:0000313" key="1">
    <source>
        <dbReference type="EMBL" id="SIT47775.1"/>
    </source>
</evidence>
<sequence length="45" mass="5068">MAAFRWCCFLIATFMALTVAHTLSLELVKLTHELMDPVTLIVGEM</sequence>
<accession>A0A1N7SK48</accession>
<keyword evidence="2" id="KW-1185">Reference proteome</keyword>
<name>A0A1N7SK48_9BURK</name>
<comment type="caution">
    <text evidence="1">The sequence shown here is derived from an EMBL/GenBank/DDBJ whole genome shotgun (WGS) entry which is preliminary data.</text>
</comment>
<gene>
    <name evidence="1" type="ORF">BN2476_600005</name>
</gene>
<dbReference type="Proteomes" id="UP000195569">
    <property type="component" value="Unassembled WGS sequence"/>
</dbReference>